<gene>
    <name evidence="3" type="ORF">SAMN06265337_0889</name>
</gene>
<sequence length="134" mass="14799">MKSLLSTLILLVALSTAASAQMKERHAELPGVGTPSATQVDEATRQMSNQLHLNEAQFIRLRAANKIKLARLDEIQWQYESDAAMRNAKLLELESQFEAECSRILTPSQLSMYQNEQKRDSVPTAPASNEGGIG</sequence>
<accession>A0A212TCB6</accession>
<keyword evidence="2" id="KW-0732">Signal</keyword>
<feature type="signal peptide" evidence="2">
    <location>
        <begin position="1"/>
        <end position="20"/>
    </location>
</feature>
<evidence type="ECO:0000313" key="4">
    <source>
        <dbReference type="Proteomes" id="UP000198131"/>
    </source>
</evidence>
<keyword evidence="4" id="KW-1185">Reference proteome</keyword>
<dbReference type="RefSeq" id="WP_141106435.1">
    <property type="nucleotide sequence ID" value="NZ_FYEW01000001.1"/>
</dbReference>
<dbReference type="OrthoDB" id="882497at2"/>
<organism evidence="3 4">
    <name type="scientific">Hymenobacter gelipurpurascens</name>
    <dbReference type="NCBI Taxonomy" id="89968"/>
    <lineage>
        <taxon>Bacteria</taxon>
        <taxon>Pseudomonadati</taxon>
        <taxon>Bacteroidota</taxon>
        <taxon>Cytophagia</taxon>
        <taxon>Cytophagales</taxon>
        <taxon>Hymenobacteraceae</taxon>
        <taxon>Hymenobacter</taxon>
    </lineage>
</organism>
<evidence type="ECO:0000256" key="1">
    <source>
        <dbReference type="SAM" id="MobiDB-lite"/>
    </source>
</evidence>
<feature type="chain" id="PRO_5012262111" description="Heavy-metal resistance" evidence="2">
    <location>
        <begin position="21"/>
        <end position="134"/>
    </location>
</feature>
<dbReference type="AlphaFoldDB" id="A0A212TCB6"/>
<reference evidence="4" key="1">
    <citation type="submission" date="2017-06" db="EMBL/GenBank/DDBJ databases">
        <authorList>
            <person name="Varghese N."/>
            <person name="Submissions S."/>
        </authorList>
    </citation>
    <scope>NUCLEOTIDE SEQUENCE [LARGE SCALE GENOMIC DNA]</scope>
    <source>
        <strain evidence="4">DSM 11116</strain>
    </source>
</reference>
<evidence type="ECO:0000313" key="3">
    <source>
        <dbReference type="EMBL" id="SNC63500.1"/>
    </source>
</evidence>
<evidence type="ECO:0008006" key="5">
    <source>
        <dbReference type="Google" id="ProtNLM"/>
    </source>
</evidence>
<proteinExistence type="predicted"/>
<dbReference type="EMBL" id="FYEW01000001">
    <property type="protein sequence ID" value="SNC63500.1"/>
    <property type="molecule type" value="Genomic_DNA"/>
</dbReference>
<name>A0A212TCB6_9BACT</name>
<evidence type="ECO:0000256" key="2">
    <source>
        <dbReference type="SAM" id="SignalP"/>
    </source>
</evidence>
<dbReference type="Proteomes" id="UP000198131">
    <property type="component" value="Unassembled WGS sequence"/>
</dbReference>
<feature type="region of interest" description="Disordered" evidence="1">
    <location>
        <begin position="112"/>
        <end position="134"/>
    </location>
</feature>
<protein>
    <recommendedName>
        <fullName evidence="5">Heavy-metal resistance</fullName>
    </recommendedName>
</protein>